<evidence type="ECO:0000313" key="10">
    <source>
        <dbReference type="Proteomes" id="UP000030652"/>
    </source>
</evidence>
<comment type="similarity">
    <text evidence="2 7">Belongs to the EPSP synthase family.</text>
</comment>
<dbReference type="Pfam" id="PF00275">
    <property type="entry name" value="EPSP_synthase"/>
    <property type="match status" value="1"/>
</dbReference>
<proteinExistence type="inferred from homology"/>
<feature type="binding site" evidence="7">
    <location>
        <position position="337"/>
    </location>
    <ligand>
        <name>3-phosphoshikimate</name>
        <dbReference type="ChEBI" id="CHEBI:145989"/>
    </ligand>
</feature>
<feature type="binding site" evidence="7">
    <location>
        <position position="167"/>
    </location>
    <ligand>
        <name>3-phosphoshikimate</name>
        <dbReference type="ChEBI" id="CHEBI:145989"/>
    </ligand>
</feature>
<dbReference type="InterPro" id="IPR036968">
    <property type="entry name" value="Enolpyruvate_Tfrase_sf"/>
</dbReference>
<dbReference type="PIRSF" id="PIRSF000505">
    <property type="entry name" value="EPSPS"/>
    <property type="match status" value="1"/>
</dbReference>
<dbReference type="GO" id="GO:0009073">
    <property type="term" value="P:aromatic amino acid family biosynthetic process"/>
    <property type="evidence" value="ECO:0007669"/>
    <property type="project" value="UniProtKB-KW"/>
</dbReference>
<feature type="binding site" evidence="7">
    <location>
        <position position="20"/>
    </location>
    <ligand>
        <name>3-phosphoshikimate</name>
        <dbReference type="ChEBI" id="CHEBI:145989"/>
    </ligand>
</feature>
<feature type="binding site" evidence="7">
    <location>
        <position position="20"/>
    </location>
    <ligand>
        <name>phosphoenolpyruvate</name>
        <dbReference type="ChEBI" id="CHEBI:58702"/>
    </ligand>
</feature>
<dbReference type="GO" id="GO:0003866">
    <property type="term" value="F:3-phosphoshikimate 1-carboxyvinyltransferase activity"/>
    <property type="evidence" value="ECO:0007669"/>
    <property type="project" value="UniProtKB-UniRule"/>
</dbReference>
<dbReference type="CDD" id="cd01556">
    <property type="entry name" value="EPSP_synthase"/>
    <property type="match status" value="1"/>
</dbReference>
<dbReference type="EMBL" id="JRYO01000120">
    <property type="protein sequence ID" value="KHE92559.1"/>
    <property type="molecule type" value="Genomic_DNA"/>
</dbReference>
<comment type="subcellular location">
    <subcellularLocation>
        <location evidence="7">Cytoplasm</location>
    </subcellularLocation>
</comment>
<feature type="binding site" evidence="7">
    <location>
        <position position="93"/>
    </location>
    <ligand>
        <name>phosphoenolpyruvate</name>
        <dbReference type="ChEBI" id="CHEBI:58702"/>
    </ligand>
</feature>
<dbReference type="InterPro" id="IPR023193">
    <property type="entry name" value="EPSP_synthase_CS"/>
</dbReference>
<dbReference type="NCBIfam" id="TIGR01356">
    <property type="entry name" value="aroA"/>
    <property type="match status" value="1"/>
</dbReference>
<dbReference type="InterPro" id="IPR001986">
    <property type="entry name" value="Enolpyruvate_Tfrase_dom"/>
</dbReference>
<protein>
    <recommendedName>
        <fullName evidence="7">3-phosphoshikimate 1-carboxyvinyltransferase</fullName>
        <ecNumber evidence="7">2.5.1.19</ecNumber>
    </recommendedName>
    <alternativeName>
        <fullName evidence="7">5-enolpyruvylshikimate-3-phosphate synthase</fullName>
        <shortName evidence="7">EPSP synthase</shortName>
        <shortName evidence="7">EPSPS</shortName>
    </alternativeName>
</protein>
<reference evidence="9 10" key="1">
    <citation type="submission" date="2014-10" db="EMBL/GenBank/DDBJ databases">
        <title>Draft genome of anammox bacterium scalindua brodae, obtained using differential coverage binning of sequence data from two enrichment reactors.</title>
        <authorList>
            <person name="Speth D.R."/>
            <person name="Russ L."/>
            <person name="Kartal B."/>
            <person name="Op den Camp H.J."/>
            <person name="Dutilh B.E."/>
            <person name="Jetten M.S."/>
        </authorList>
    </citation>
    <scope>NUCLEOTIDE SEQUENCE [LARGE SCALE GENOMIC DNA]</scope>
    <source>
        <strain evidence="9">RU1</strain>
    </source>
</reference>
<feature type="binding site" evidence="7">
    <location>
        <position position="341"/>
    </location>
    <ligand>
        <name>phosphoenolpyruvate</name>
        <dbReference type="ChEBI" id="CHEBI:58702"/>
    </ligand>
</feature>
<feature type="binding site" evidence="7">
    <location>
        <position position="25"/>
    </location>
    <ligand>
        <name>3-phosphoshikimate</name>
        <dbReference type="ChEBI" id="CHEBI:145989"/>
    </ligand>
</feature>
<feature type="domain" description="Enolpyruvate transferase" evidence="8">
    <location>
        <begin position="5"/>
        <end position="416"/>
    </location>
</feature>
<dbReference type="PROSITE" id="PS00885">
    <property type="entry name" value="EPSP_SYNTHASE_2"/>
    <property type="match status" value="1"/>
</dbReference>
<evidence type="ECO:0000256" key="5">
    <source>
        <dbReference type="ARBA" id="ARBA00023141"/>
    </source>
</evidence>
<dbReference type="PANTHER" id="PTHR21090:SF5">
    <property type="entry name" value="PENTAFUNCTIONAL AROM POLYPEPTIDE"/>
    <property type="match status" value="1"/>
</dbReference>
<comment type="pathway">
    <text evidence="1 7">Metabolic intermediate biosynthesis; chorismate biosynthesis; chorismate from D-erythrose 4-phosphate and phosphoenolpyruvate: step 6/7.</text>
</comment>
<evidence type="ECO:0000256" key="6">
    <source>
        <dbReference type="ARBA" id="ARBA00044633"/>
    </source>
</evidence>
<sequence length="421" mass="46074">MIEIKPVDKINATVRIPGSKSYTNRALITALLADGESVVKNALLSEDTRVMISCLGELGIQVNVITEENRLIIKGCEGKIPVDKASLFACNAGTVVRFMTAALTLGNGQYEIDGVERMRQRPIQQLLDALNQLGADVVSREGTGCPPVLINASGLRGGTVKIPGNISSQYISAILLTAPYANSDVRIVVIDDLASKNYVDMTIDVMNRFGVDVERDSYKEFSVKSGQEYKSCEYMVEPDASGASYFFAAAAITGGKVRVEGLGDSSLQGDAGFVDILAKMGCRTKKSHDWLEVEGGELMGIDVDMNDTPDVVQTLAPVAAFAKGKTRIRNVKNLRYKETDRITAIVNELKKVGVETREFEDGIEIFPSPPHSADISTYNDHRMAMSFAILGLRTKGIRIKNPECVEKTFPDFFERLEKLYH</sequence>
<dbReference type="GO" id="GO:0008652">
    <property type="term" value="P:amino acid biosynthetic process"/>
    <property type="evidence" value="ECO:0007669"/>
    <property type="project" value="UniProtKB-KW"/>
</dbReference>
<feature type="binding site" evidence="7">
    <location>
        <position position="168"/>
    </location>
    <ligand>
        <name>3-phosphoshikimate</name>
        <dbReference type="ChEBI" id="CHEBI:145989"/>
    </ligand>
</feature>
<keyword evidence="3 7" id="KW-0028">Amino-acid biosynthesis</keyword>
<feature type="binding site" evidence="7">
    <location>
        <position position="382"/>
    </location>
    <ligand>
        <name>phosphoenolpyruvate</name>
        <dbReference type="ChEBI" id="CHEBI:58702"/>
    </ligand>
</feature>
<evidence type="ECO:0000256" key="1">
    <source>
        <dbReference type="ARBA" id="ARBA00004811"/>
    </source>
</evidence>
<comment type="catalytic activity">
    <reaction evidence="6">
        <text>3-phosphoshikimate + phosphoenolpyruvate = 5-O-(1-carboxyvinyl)-3-phosphoshikimate + phosphate</text>
        <dbReference type="Rhea" id="RHEA:21256"/>
        <dbReference type="ChEBI" id="CHEBI:43474"/>
        <dbReference type="ChEBI" id="CHEBI:57701"/>
        <dbReference type="ChEBI" id="CHEBI:58702"/>
        <dbReference type="ChEBI" id="CHEBI:145989"/>
        <dbReference type="EC" id="2.5.1.19"/>
    </reaction>
    <physiologicalReaction direction="left-to-right" evidence="6">
        <dbReference type="Rhea" id="RHEA:21257"/>
    </physiologicalReaction>
</comment>
<dbReference type="PANTHER" id="PTHR21090">
    <property type="entry name" value="AROM/DEHYDROQUINATE SYNTHASE"/>
    <property type="match status" value="1"/>
</dbReference>
<dbReference type="GO" id="GO:0009423">
    <property type="term" value="P:chorismate biosynthetic process"/>
    <property type="evidence" value="ECO:0007669"/>
    <property type="project" value="UniProtKB-UniRule"/>
</dbReference>
<gene>
    <name evidence="7" type="primary">aroA</name>
    <name evidence="9" type="ORF">SCABRO_01708</name>
</gene>
<keyword evidence="4 7" id="KW-0808">Transferase</keyword>
<evidence type="ECO:0000256" key="7">
    <source>
        <dbReference type="HAMAP-Rule" id="MF_00210"/>
    </source>
</evidence>
<feature type="binding site" evidence="7">
    <location>
        <position position="169"/>
    </location>
    <ligand>
        <name>3-phosphoshikimate</name>
        <dbReference type="ChEBI" id="CHEBI:145989"/>
    </ligand>
</feature>
<organism evidence="9 10">
    <name type="scientific">Candidatus Scalindua brodae</name>
    <dbReference type="NCBI Taxonomy" id="237368"/>
    <lineage>
        <taxon>Bacteria</taxon>
        <taxon>Pseudomonadati</taxon>
        <taxon>Planctomycetota</taxon>
        <taxon>Candidatus Brocadiia</taxon>
        <taxon>Candidatus Brocadiales</taxon>
        <taxon>Candidatus Scalinduaceae</taxon>
        <taxon>Candidatus Scalindua</taxon>
    </lineage>
</organism>
<comment type="function">
    <text evidence="7">Catalyzes the transfer of the enolpyruvyl moiety of phosphoenolpyruvate (PEP) to the 5-hydroxyl of shikimate-3-phosphate (S3P) to produce enolpyruvyl shikimate-3-phosphate and inorganic phosphate.</text>
</comment>
<evidence type="ECO:0000259" key="8">
    <source>
        <dbReference type="Pfam" id="PF00275"/>
    </source>
</evidence>
<feature type="active site" description="Proton acceptor" evidence="7">
    <location>
        <position position="310"/>
    </location>
</feature>
<comment type="caution">
    <text evidence="9">The sequence shown here is derived from an EMBL/GenBank/DDBJ whole genome shotgun (WGS) entry which is preliminary data.</text>
</comment>
<name>A0A0B0EJ00_9BACT</name>
<dbReference type="Gene3D" id="3.65.10.10">
    <property type="entry name" value="Enolpyruvate transferase domain"/>
    <property type="match status" value="2"/>
</dbReference>
<feature type="binding site" evidence="7">
    <location>
        <position position="195"/>
    </location>
    <ligand>
        <name>3-phosphoshikimate</name>
        <dbReference type="ChEBI" id="CHEBI:145989"/>
    </ligand>
</feature>
<dbReference type="InterPro" id="IPR006264">
    <property type="entry name" value="EPSP_synthase"/>
</dbReference>
<comment type="subunit">
    <text evidence="7">Monomer.</text>
</comment>
<dbReference type="GO" id="GO:0005737">
    <property type="term" value="C:cytoplasm"/>
    <property type="evidence" value="ECO:0007669"/>
    <property type="project" value="UniProtKB-SubCell"/>
</dbReference>
<evidence type="ECO:0000313" key="9">
    <source>
        <dbReference type="EMBL" id="KHE92559.1"/>
    </source>
</evidence>
<keyword evidence="7" id="KW-0963">Cytoplasm</keyword>
<dbReference type="eggNOG" id="COG0128">
    <property type="taxonomic scope" value="Bacteria"/>
</dbReference>
<dbReference type="SUPFAM" id="SSF55205">
    <property type="entry name" value="EPT/RTPC-like"/>
    <property type="match status" value="1"/>
</dbReference>
<evidence type="ECO:0000256" key="3">
    <source>
        <dbReference type="ARBA" id="ARBA00022605"/>
    </source>
</evidence>
<accession>A0A0B0EJ00</accession>
<feature type="binding site" evidence="7">
    <location>
        <position position="333"/>
    </location>
    <ligand>
        <name>3-phosphoshikimate</name>
        <dbReference type="ChEBI" id="CHEBI:145989"/>
    </ligand>
</feature>
<feature type="binding site" evidence="7">
    <location>
        <position position="169"/>
    </location>
    <ligand>
        <name>phosphoenolpyruvate</name>
        <dbReference type="ChEBI" id="CHEBI:58702"/>
    </ligand>
</feature>
<evidence type="ECO:0000256" key="2">
    <source>
        <dbReference type="ARBA" id="ARBA00009948"/>
    </source>
</evidence>
<feature type="binding site" evidence="7">
    <location>
        <position position="407"/>
    </location>
    <ligand>
        <name>phosphoenolpyruvate</name>
        <dbReference type="ChEBI" id="CHEBI:58702"/>
    </ligand>
</feature>
<dbReference type="Proteomes" id="UP000030652">
    <property type="component" value="Unassembled WGS sequence"/>
</dbReference>
<dbReference type="EC" id="2.5.1.19" evidence="7"/>
<dbReference type="UniPathway" id="UPA00053">
    <property type="reaction ID" value="UER00089"/>
</dbReference>
<dbReference type="HAMAP" id="MF_00210">
    <property type="entry name" value="EPSP_synth"/>
    <property type="match status" value="1"/>
</dbReference>
<evidence type="ECO:0000256" key="4">
    <source>
        <dbReference type="ARBA" id="ARBA00022679"/>
    </source>
</evidence>
<dbReference type="InterPro" id="IPR013792">
    <property type="entry name" value="RNA3'P_cycl/enolpyr_Trfase_a/b"/>
</dbReference>
<feature type="binding site" evidence="7">
    <location>
        <position position="21"/>
    </location>
    <ligand>
        <name>3-phosphoshikimate</name>
        <dbReference type="ChEBI" id="CHEBI:145989"/>
    </ligand>
</feature>
<feature type="binding site" evidence="7">
    <location>
        <position position="310"/>
    </location>
    <ligand>
        <name>3-phosphoshikimate</name>
        <dbReference type="ChEBI" id="CHEBI:145989"/>
    </ligand>
</feature>
<dbReference type="AlphaFoldDB" id="A0A0B0EJ00"/>
<feature type="binding site" evidence="7">
    <location>
        <position position="121"/>
    </location>
    <ligand>
        <name>phosphoenolpyruvate</name>
        <dbReference type="ChEBI" id="CHEBI:58702"/>
    </ligand>
</feature>
<dbReference type="PATRIC" id="fig|237368.3.peg.1863"/>
<keyword evidence="5 7" id="KW-0057">Aromatic amino acid biosynthesis</keyword>